<dbReference type="GO" id="GO:0005737">
    <property type="term" value="C:cytoplasm"/>
    <property type="evidence" value="ECO:0007669"/>
    <property type="project" value="TreeGrafter"/>
</dbReference>
<evidence type="ECO:0000256" key="4">
    <source>
        <dbReference type="ARBA" id="ARBA00023203"/>
    </source>
</evidence>
<dbReference type="PROSITE" id="PS50222">
    <property type="entry name" value="EF_HAND_2"/>
    <property type="match status" value="2"/>
</dbReference>
<dbReference type="CDD" id="cd21295">
    <property type="entry name" value="CH_PLS_rpt2"/>
    <property type="match status" value="1"/>
</dbReference>
<dbReference type="CDD" id="cd21217">
    <property type="entry name" value="CH_PLS_FIM_rpt1"/>
    <property type="match status" value="1"/>
</dbReference>
<evidence type="ECO:0000259" key="5">
    <source>
        <dbReference type="PROSITE" id="PS50021"/>
    </source>
</evidence>
<evidence type="ECO:0000259" key="6">
    <source>
        <dbReference type="PROSITE" id="PS50222"/>
    </source>
</evidence>
<dbReference type="SMART" id="SM00054">
    <property type="entry name" value="EFh"/>
    <property type="match status" value="2"/>
</dbReference>
<evidence type="ECO:0000256" key="2">
    <source>
        <dbReference type="ARBA" id="ARBA00022737"/>
    </source>
</evidence>
<sequence length="612" mass="68281">MSLNPNEYIPKFPQLTPDDIRMHAEHFKALDKDNSGQLTSNEVYNLFKEAQIAITESECKSLINEVDTDNDGKINFGEFLTLFVKELESGKATKLSEGLRRHASHVKVSGARGERTYPQEEVTGFVNYINSMLEGDPDLAHIMPIDPSGDAFFGACHDGILLCKLCNIARPDTVDERVITKKAKLNAFNLLENCTLAINSARSIGMQVINIGPPDIRDGTCHLILGLTWQLIRESLIKDIQLASHPELFRLLKEGETLEQLLKLSPEEILLRWLNYHLNRAGSSRTATNFMKDLSDSEILTVVMKQIAPECCTLNPMNESDLTQRAELMLQESDKIGCRKFVTPVQIVKGHPKLNLAFVANLFNTRPGLEALSEAELAQLDEALFAAAGTRLERQFCLWMNSYGVDPFVQNLYDGIQDGLVLLQMLDKIEPGCVDWSKVNKTRMNKFKAVQNNDLAVQIAHDRLGCVVVGTSGNDIYDGNKKLTAGLLWQIMRYDYLKTFKKLGGGAKIKDDQIVAWANGKTSGKVSIKNFKDPIISNSVPILNVIDVCKPQTVDWSIVDQSEDEALKLRNAKYVLSMVRKFGAAVYALPEDIVEVVPEMVMTVYASLMALP</sequence>
<dbReference type="EMBL" id="MLAK01000757">
    <property type="protein sequence ID" value="OHT05466.1"/>
    <property type="molecule type" value="Genomic_DNA"/>
</dbReference>
<dbReference type="Proteomes" id="UP000179807">
    <property type="component" value="Unassembled WGS sequence"/>
</dbReference>
<protein>
    <submittedName>
        <fullName evidence="7">Fimbrin</fullName>
    </submittedName>
</protein>
<dbReference type="RefSeq" id="XP_068358602.1">
    <property type="nucleotide sequence ID" value="XM_068505178.1"/>
</dbReference>
<dbReference type="GO" id="GO:0051639">
    <property type="term" value="P:actin filament network formation"/>
    <property type="evidence" value="ECO:0007669"/>
    <property type="project" value="TreeGrafter"/>
</dbReference>
<dbReference type="GO" id="GO:0051017">
    <property type="term" value="P:actin filament bundle assembly"/>
    <property type="evidence" value="ECO:0007669"/>
    <property type="project" value="InterPro"/>
</dbReference>
<feature type="domain" description="Calponin-homology (CH)" evidence="5">
    <location>
        <begin position="390"/>
        <end position="496"/>
    </location>
</feature>
<dbReference type="InterPro" id="IPR002048">
    <property type="entry name" value="EF_hand_dom"/>
</dbReference>
<dbReference type="AlphaFoldDB" id="A0A1J4K3B1"/>
<dbReference type="Gene3D" id="1.10.418.10">
    <property type="entry name" value="Calponin-like domain"/>
    <property type="match status" value="4"/>
</dbReference>
<dbReference type="Pfam" id="PF13499">
    <property type="entry name" value="EF-hand_7"/>
    <property type="match status" value="1"/>
</dbReference>
<reference evidence="7" key="1">
    <citation type="submission" date="2016-10" db="EMBL/GenBank/DDBJ databases">
        <authorList>
            <person name="Benchimol M."/>
            <person name="Almeida L.G."/>
            <person name="Vasconcelos A.T."/>
            <person name="Perreira-Neves A."/>
            <person name="Rosa I.A."/>
            <person name="Tasca T."/>
            <person name="Bogo M.R."/>
            <person name="de Souza W."/>
        </authorList>
    </citation>
    <scope>NUCLEOTIDE SEQUENCE [LARGE SCALE GENOMIC DNA]</scope>
    <source>
        <strain evidence="7">K</strain>
    </source>
</reference>
<name>A0A1J4K3B1_9EUKA</name>
<feature type="domain" description="Calponin-homology (CH)" evidence="5">
    <location>
        <begin position="264"/>
        <end position="367"/>
    </location>
</feature>
<dbReference type="InterPro" id="IPR036872">
    <property type="entry name" value="CH_dom_sf"/>
</dbReference>
<dbReference type="InterPro" id="IPR039959">
    <property type="entry name" value="Fimbrin/Plastin"/>
</dbReference>
<gene>
    <name evidence="7" type="ORF">TRFO_26816</name>
</gene>
<feature type="domain" description="Calponin-homology (CH)" evidence="5">
    <location>
        <begin position="119"/>
        <end position="236"/>
    </location>
</feature>
<dbReference type="Gene3D" id="1.10.238.10">
    <property type="entry name" value="EF-hand"/>
    <property type="match status" value="1"/>
</dbReference>
<keyword evidence="4" id="KW-0009">Actin-binding</keyword>
<dbReference type="GO" id="GO:0005884">
    <property type="term" value="C:actin filament"/>
    <property type="evidence" value="ECO:0007669"/>
    <property type="project" value="TreeGrafter"/>
</dbReference>
<dbReference type="PANTHER" id="PTHR19961">
    <property type="entry name" value="FIMBRIN/PLASTIN"/>
    <property type="match status" value="1"/>
</dbReference>
<dbReference type="Pfam" id="PF00307">
    <property type="entry name" value="CH"/>
    <property type="match status" value="4"/>
</dbReference>
<dbReference type="GO" id="GO:0005509">
    <property type="term" value="F:calcium ion binding"/>
    <property type="evidence" value="ECO:0007669"/>
    <property type="project" value="InterPro"/>
</dbReference>
<comment type="caution">
    <text evidence="7">The sequence shown here is derived from an EMBL/GenBank/DDBJ whole genome shotgun (WGS) entry which is preliminary data.</text>
</comment>
<evidence type="ECO:0000313" key="7">
    <source>
        <dbReference type="EMBL" id="OHT05466.1"/>
    </source>
</evidence>
<dbReference type="InterPro" id="IPR001715">
    <property type="entry name" value="CH_dom"/>
</dbReference>
<dbReference type="InterPro" id="IPR001589">
    <property type="entry name" value="Actinin_actin-bd_CS"/>
</dbReference>
<dbReference type="FunFam" id="1.10.418.10:FF:000010">
    <property type="entry name" value="Plastin-3 isoform 1"/>
    <property type="match status" value="1"/>
</dbReference>
<dbReference type="SMART" id="SM00033">
    <property type="entry name" value="CH"/>
    <property type="match status" value="4"/>
</dbReference>
<dbReference type="InterPro" id="IPR011992">
    <property type="entry name" value="EF-hand-dom_pair"/>
</dbReference>
<dbReference type="FunFam" id="1.10.418.10:FF:000042">
    <property type="entry name" value="Fimbrin, putative"/>
    <property type="match status" value="1"/>
</dbReference>
<dbReference type="GeneID" id="94839882"/>
<dbReference type="CDD" id="cd21301">
    <property type="entry name" value="CH_PLS_rpt4"/>
    <property type="match status" value="1"/>
</dbReference>
<dbReference type="CDD" id="cd00051">
    <property type="entry name" value="EFh"/>
    <property type="match status" value="1"/>
</dbReference>
<feature type="domain" description="Calponin-homology (CH)" evidence="5">
    <location>
        <begin position="508"/>
        <end position="612"/>
    </location>
</feature>
<evidence type="ECO:0000313" key="8">
    <source>
        <dbReference type="Proteomes" id="UP000179807"/>
    </source>
</evidence>
<dbReference type="GO" id="GO:0051015">
    <property type="term" value="F:actin filament binding"/>
    <property type="evidence" value="ECO:0007669"/>
    <property type="project" value="InterPro"/>
</dbReference>
<feature type="domain" description="EF-hand" evidence="6">
    <location>
        <begin position="18"/>
        <end position="53"/>
    </location>
</feature>
<keyword evidence="2" id="KW-0677">Repeat</keyword>
<keyword evidence="3" id="KW-0106">Calcium</keyword>
<dbReference type="CDD" id="cd21219">
    <property type="entry name" value="CH_PLS_FIM_rpt3"/>
    <property type="match status" value="1"/>
</dbReference>
<dbReference type="PROSITE" id="PS50021">
    <property type="entry name" value="CH"/>
    <property type="match status" value="4"/>
</dbReference>
<dbReference type="SUPFAM" id="SSF47473">
    <property type="entry name" value="EF-hand"/>
    <property type="match status" value="1"/>
</dbReference>
<dbReference type="GO" id="GO:0032432">
    <property type="term" value="C:actin filament bundle"/>
    <property type="evidence" value="ECO:0007669"/>
    <property type="project" value="TreeGrafter"/>
</dbReference>
<accession>A0A1J4K3B1</accession>
<evidence type="ECO:0000256" key="1">
    <source>
        <dbReference type="ARBA" id="ARBA00022723"/>
    </source>
</evidence>
<feature type="domain" description="EF-hand" evidence="6">
    <location>
        <begin position="54"/>
        <end position="89"/>
    </location>
</feature>
<dbReference type="SUPFAM" id="SSF47576">
    <property type="entry name" value="Calponin-homology domain, CH-domain"/>
    <property type="match status" value="1"/>
</dbReference>
<dbReference type="OrthoDB" id="431378at2759"/>
<dbReference type="PROSITE" id="PS00018">
    <property type="entry name" value="EF_HAND_1"/>
    <property type="match status" value="2"/>
</dbReference>
<keyword evidence="8" id="KW-1185">Reference proteome</keyword>
<proteinExistence type="predicted"/>
<dbReference type="VEuPathDB" id="TrichDB:TRFO_26816"/>
<dbReference type="PANTHER" id="PTHR19961:SF18">
    <property type="entry name" value="FI19014P1"/>
    <property type="match status" value="1"/>
</dbReference>
<evidence type="ECO:0000256" key="3">
    <source>
        <dbReference type="ARBA" id="ARBA00022837"/>
    </source>
</evidence>
<keyword evidence="1" id="KW-0479">Metal-binding</keyword>
<dbReference type="InterPro" id="IPR018247">
    <property type="entry name" value="EF_Hand_1_Ca_BS"/>
</dbReference>
<dbReference type="PROSITE" id="PS00020">
    <property type="entry name" value="ACTININ_2"/>
    <property type="match status" value="1"/>
</dbReference>
<organism evidence="7 8">
    <name type="scientific">Tritrichomonas foetus</name>
    <dbReference type="NCBI Taxonomy" id="1144522"/>
    <lineage>
        <taxon>Eukaryota</taxon>
        <taxon>Metamonada</taxon>
        <taxon>Parabasalia</taxon>
        <taxon>Tritrichomonadida</taxon>
        <taxon>Tritrichomonadidae</taxon>
        <taxon>Tritrichomonas</taxon>
    </lineage>
</organism>